<gene>
    <name evidence="2" type="ORF">HJ583_010175</name>
</gene>
<reference evidence="2 3" key="1">
    <citation type="submission" date="2020-06" db="EMBL/GenBank/DDBJ databases">
        <title>Draft genome of Uliginosibacterium sp. IMCC34675.</title>
        <authorList>
            <person name="Song J."/>
        </authorList>
    </citation>
    <scope>NUCLEOTIDE SEQUENCE [LARGE SCALE GENOMIC DNA]</scope>
    <source>
        <strain evidence="2 3">IMCC34675</strain>
    </source>
</reference>
<feature type="transmembrane region" description="Helical" evidence="1">
    <location>
        <begin position="12"/>
        <end position="35"/>
    </location>
</feature>
<proteinExistence type="predicted"/>
<keyword evidence="1" id="KW-0812">Transmembrane</keyword>
<accession>A0ABX2IM49</accession>
<protein>
    <submittedName>
        <fullName evidence="2">Agglutinin biogenesis protein MshP</fullName>
    </submittedName>
</protein>
<comment type="caution">
    <text evidence="2">The sequence shown here is derived from an EMBL/GenBank/DDBJ whole genome shotgun (WGS) entry which is preliminary data.</text>
</comment>
<evidence type="ECO:0000313" key="2">
    <source>
        <dbReference type="EMBL" id="NSL55391.1"/>
    </source>
</evidence>
<name>A0ABX2IM49_9RHOO</name>
<sequence>MRSRSITRPEAARGFVLPTAIFLIVIMASLAVLVARLGTASLAASGQDVQGARALQAARAGIEAGLYAVQINGNCPGGTLSGLAGLNGFKVSWACTAYAFKDGSADGSNNRSIWQITATACSTSGTACPSSSTTEQQSADYTERQLVVVTER</sequence>
<keyword evidence="3" id="KW-1185">Reference proteome</keyword>
<dbReference type="RefSeq" id="WP_170021804.1">
    <property type="nucleotide sequence ID" value="NZ_JABCSC020000002.1"/>
</dbReference>
<organism evidence="2 3">
    <name type="scientific">Uliginosibacterium aquaticum</name>
    <dbReference type="NCBI Taxonomy" id="2731212"/>
    <lineage>
        <taxon>Bacteria</taxon>
        <taxon>Pseudomonadati</taxon>
        <taxon>Pseudomonadota</taxon>
        <taxon>Betaproteobacteria</taxon>
        <taxon>Rhodocyclales</taxon>
        <taxon>Zoogloeaceae</taxon>
        <taxon>Uliginosibacterium</taxon>
    </lineage>
</organism>
<keyword evidence="1" id="KW-0472">Membrane</keyword>
<dbReference type="Proteomes" id="UP000778523">
    <property type="component" value="Unassembled WGS sequence"/>
</dbReference>
<evidence type="ECO:0000256" key="1">
    <source>
        <dbReference type="SAM" id="Phobius"/>
    </source>
</evidence>
<dbReference type="EMBL" id="JABCSC020000002">
    <property type="protein sequence ID" value="NSL55391.1"/>
    <property type="molecule type" value="Genomic_DNA"/>
</dbReference>
<evidence type="ECO:0000313" key="3">
    <source>
        <dbReference type="Proteomes" id="UP000778523"/>
    </source>
</evidence>
<keyword evidence="1" id="KW-1133">Transmembrane helix</keyword>